<feature type="region of interest" description="Disordered" evidence="1">
    <location>
        <begin position="1"/>
        <end position="63"/>
    </location>
</feature>
<reference evidence="2" key="1">
    <citation type="submission" date="2020-11" db="EMBL/GenBank/DDBJ databases">
        <authorList>
            <consortium name="DOE Joint Genome Institute"/>
            <person name="Ahrendt S."/>
            <person name="Riley R."/>
            <person name="Andreopoulos W."/>
            <person name="Labutti K."/>
            <person name="Pangilinan J."/>
            <person name="Ruiz-Duenas F.J."/>
            <person name="Barrasa J.M."/>
            <person name="Sanchez-Garcia M."/>
            <person name="Camarero S."/>
            <person name="Miyauchi S."/>
            <person name="Serrano A."/>
            <person name="Linde D."/>
            <person name="Babiker R."/>
            <person name="Drula E."/>
            <person name="Ayuso-Fernandez I."/>
            <person name="Pacheco R."/>
            <person name="Padilla G."/>
            <person name="Ferreira P."/>
            <person name="Barriuso J."/>
            <person name="Kellner H."/>
            <person name="Castanera R."/>
            <person name="Alfaro M."/>
            <person name="Ramirez L."/>
            <person name="Pisabarro A.G."/>
            <person name="Kuo A."/>
            <person name="Tritt A."/>
            <person name="Lipzen A."/>
            <person name="He G."/>
            <person name="Yan M."/>
            <person name="Ng V."/>
            <person name="Cullen D."/>
            <person name="Martin F."/>
            <person name="Rosso M.-N."/>
            <person name="Henrissat B."/>
            <person name="Hibbett D."/>
            <person name="Martinez A.T."/>
            <person name="Grigoriev I.V."/>
        </authorList>
    </citation>
    <scope>NUCLEOTIDE SEQUENCE</scope>
    <source>
        <strain evidence="2">CBS 506.95</strain>
    </source>
</reference>
<comment type="caution">
    <text evidence="2">The sequence shown here is derived from an EMBL/GenBank/DDBJ whole genome shotgun (WGS) entry which is preliminary data.</text>
</comment>
<dbReference type="AlphaFoldDB" id="A0A9P6JSZ7"/>
<sequence>MASMCMYFKKGKGQEEDHVLRSLRNTETEDGKDARSTERQSAVGGHRKPSYRDQAPHSTQPFV</sequence>
<feature type="non-terminal residue" evidence="2">
    <location>
        <position position="63"/>
    </location>
</feature>
<feature type="compositionally biased region" description="Basic and acidic residues" evidence="1">
    <location>
        <begin position="12"/>
        <end position="38"/>
    </location>
</feature>
<dbReference type="Proteomes" id="UP000807306">
    <property type="component" value="Unassembled WGS sequence"/>
</dbReference>
<keyword evidence="3" id="KW-1185">Reference proteome</keyword>
<evidence type="ECO:0000256" key="1">
    <source>
        <dbReference type="SAM" id="MobiDB-lite"/>
    </source>
</evidence>
<evidence type="ECO:0000313" key="2">
    <source>
        <dbReference type="EMBL" id="KAF9531319.1"/>
    </source>
</evidence>
<evidence type="ECO:0000313" key="3">
    <source>
        <dbReference type="Proteomes" id="UP000807306"/>
    </source>
</evidence>
<accession>A0A9P6JSZ7</accession>
<protein>
    <submittedName>
        <fullName evidence="2">Uncharacterized protein</fullName>
    </submittedName>
</protein>
<organism evidence="2 3">
    <name type="scientific">Crepidotus variabilis</name>
    <dbReference type="NCBI Taxonomy" id="179855"/>
    <lineage>
        <taxon>Eukaryota</taxon>
        <taxon>Fungi</taxon>
        <taxon>Dikarya</taxon>
        <taxon>Basidiomycota</taxon>
        <taxon>Agaricomycotina</taxon>
        <taxon>Agaricomycetes</taxon>
        <taxon>Agaricomycetidae</taxon>
        <taxon>Agaricales</taxon>
        <taxon>Agaricineae</taxon>
        <taxon>Crepidotaceae</taxon>
        <taxon>Crepidotus</taxon>
    </lineage>
</organism>
<gene>
    <name evidence="2" type="ORF">CPB83DRAFT_848828</name>
</gene>
<proteinExistence type="predicted"/>
<dbReference type="EMBL" id="MU157835">
    <property type="protein sequence ID" value="KAF9531319.1"/>
    <property type="molecule type" value="Genomic_DNA"/>
</dbReference>
<name>A0A9P6JSZ7_9AGAR</name>